<gene>
    <name evidence="1" type="ORF">KI387_001920</name>
</gene>
<accession>A0AA38LQH0</accession>
<comment type="caution">
    <text evidence="1">The sequence shown here is derived from an EMBL/GenBank/DDBJ whole genome shotgun (WGS) entry which is preliminary data.</text>
</comment>
<evidence type="ECO:0000313" key="1">
    <source>
        <dbReference type="EMBL" id="KAH9329812.1"/>
    </source>
</evidence>
<dbReference type="EMBL" id="JAHRHJ020000001">
    <property type="protein sequence ID" value="KAH9329812.1"/>
    <property type="molecule type" value="Genomic_DNA"/>
</dbReference>
<sequence length="463" mass="53178">MDIVYKEGLEGRGFSSPHDKFLRFNSHTHAVKKSDLHFERDGAMQDEDLALNPIIVPDSHHYELIINHYLVNTDKISTCDESRVEKEAKEMVRTHFSKRHDNSQLAGLLMTTALKSQVESIHDLGKNHKEAPCICQQSMDEVEVEKEDGQAEDSRRYDIGNHISVFWSPPMSLPYLCHHGQHRGNDDKVKSTQSGKEFIDPLSYKEGEVFNGFHVTMAGECFISCRWLERNSMRNLMELVVHSNFLVKDEMLQDGLIVPCTTRFLPLKLTLEKPIVSHDFYVVGMESTDLTFEIQWLHPFGEFTQNYQARELRFKLGDQKVVLQGMTSGDTQVATAKRMEIITRRRQDLWVTFGKIIATLSVLKQQRYRRDFHLLIHVHTPSLPRKVNVDFINITFGSEQDRCYLVALCIITQLEIGGTNVSINHILWDSRHAVIKIHTAVINIFSLLNIAFVAIQAAPTIHE</sequence>
<keyword evidence="2" id="KW-1185">Reference proteome</keyword>
<dbReference type="Proteomes" id="UP000824469">
    <property type="component" value="Unassembled WGS sequence"/>
</dbReference>
<organism evidence="1 2">
    <name type="scientific">Taxus chinensis</name>
    <name type="common">Chinese yew</name>
    <name type="synonym">Taxus wallichiana var. chinensis</name>
    <dbReference type="NCBI Taxonomy" id="29808"/>
    <lineage>
        <taxon>Eukaryota</taxon>
        <taxon>Viridiplantae</taxon>
        <taxon>Streptophyta</taxon>
        <taxon>Embryophyta</taxon>
        <taxon>Tracheophyta</taxon>
        <taxon>Spermatophyta</taxon>
        <taxon>Pinopsida</taxon>
        <taxon>Pinidae</taxon>
        <taxon>Conifers II</taxon>
        <taxon>Cupressales</taxon>
        <taxon>Taxaceae</taxon>
        <taxon>Taxus</taxon>
    </lineage>
</organism>
<protein>
    <submittedName>
        <fullName evidence="1">Uncharacterized protein</fullName>
    </submittedName>
</protein>
<proteinExistence type="predicted"/>
<evidence type="ECO:0000313" key="2">
    <source>
        <dbReference type="Proteomes" id="UP000824469"/>
    </source>
</evidence>
<dbReference type="AlphaFoldDB" id="A0AA38LQH0"/>
<name>A0AA38LQH0_TAXCH</name>
<reference evidence="1 2" key="1">
    <citation type="journal article" date="2021" name="Nat. Plants">
        <title>The Taxus genome provides insights into paclitaxel biosynthesis.</title>
        <authorList>
            <person name="Xiong X."/>
            <person name="Gou J."/>
            <person name="Liao Q."/>
            <person name="Li Y."/>
            <person name="Zhou Q."/>
            <person name="Bi G."/>
            <person name="Li C."/>
            <person name="Du R."/>
            <person name="Wang X."/>
            <person name="Sun T."/>
            <person name="Guo L."/>
            <person name="Liang H."/>
            <person name="Lu P."/>
            <person name="Wu Y."/>
            <person name="Zhang Z."/>
            <person name="Ro D.K."/>
            <person name="Shang Y."/>
            <person name="Huang S."/>
            <person name="Yan J."/>
        </authorList>
    </citation>
    <scope>NUCLEOTIDE SEQUENCE [LARGE SCALE GENOMIC DNA]</scope>
    <source>
        <strain evidence="1">Ta-2019</strain>
    </source>
</reference>